<gene>
    <name evidence="4" type="ORF">Rsub_07209</name>
</gene>
<evidence type="ECO:0000313" key="5">
    <source>
        <dbReference type="Proteomes" id="UP000247498"/>
    </source>
</evidence>
<keyword evidence="3" id="KW-1133">Transmembrane helix</keyword>
<accession>A0A2V0PBC2</accession>
<evidence type="ECO:0000256" key="1">
    <source>
        <dbReference type="ARBA" id="ARBA00037964"/>
    </source>
</evidence>
<dbReference type="InterPro" id="IPR052086">
    <property type="entry name" value="Mannan_Polymerase_Subunit"/>
</dbReference>
<keyword evidence="3" id="KW-0812">Transmembrane</keyword>
<dbReference type="EMBL" id="BDRX01000051">
    <property type="protein sequence ID" value="GBF94395.1"/>
    <property type="molecule type" value="Genomic_DNA"/>
</dbReference>
<feature type="transmembrane region" description="Helical" evidence="3">
    <location>
        <begin position="51"/>
        <end position="72"/>
    </location>
</feature>
<protein>
    <submittedName>
        <fullName evidence="4">Uncharacterized protein</fullName>
    </submittedName>
</protein>
<dbReference type="InterPro" id="IPR029044">
    <property type="entry name" value="Nucleotide-diphossugar_trans"/>
</dbReference>
<dbReference type="STRING" id="307507.A0A2V0PBC2"/>
<dbReference type="SUPFAM" id="SSF53448">
    <property type="entry name" value="Nucleotide-diphospho-sugar transferases"/>
    <property type="match status" value="1"/>
</dbReference>
<dbReference type="Pfam" id="PF03452">
    <property type="entry name" value="Anp1"/>
    <property type="match status" value="1"/>
</dbReference>
<sequence>MRPAKADVPGLPLFGDAAAASHGRGKAIGAGLPPPGPPRGAAPHAKRPPRALPALSIALHLLSLALIAALALQLRDGDGRRGGGLAGAAGLLASSFGGSGIAGGATAHQVVVAADGASGGGSSGEWCSAEARASGGAVVHRLSRCWAPGRPLDACPRGARGAARPRVLIATVALNNQSFGLIRANESTLANLGPRGIDGFLNMLGQQEYPACRLSLGLLVSSEAFFPSAVEAASRFARSRGLAGATVVFKALDAGVDDQAERHSAAAQRRRRGALARLRNAALAHALGLEDHVFWVDSDITSMPSHTLAALVDSGKDIVTTVTNGWNNILYERNAWQLPRRPSQARGETRFADAFAGGPEPFVPLDSVGGCTTLVAADVHREGALFAPNYVIGAPWGADGFDGIESEGLCHTARFLGRSCWLAAHITTYHQSFWIKPEGENGAPSPGELPSR</sequence>
<dbReference type="PANTHER" id="PTHR43083">
    <property type="entry name" value="MANNAN POLYMERASE II"/>
    <property type="match status" value="1"/>
</dbReference>
<comment type="similarity">
    <text evidence="1">Belongs to the ANP1/MMN9/VAN1 family.</text>
</comment>
<keyword evidence="3" id="KW-0472">Membrane</keyword>
<keyword evidence="5" id="KW-1185">Reference proteome</keyword>
<dbReference type="Proteomes" id="UP000247498">
    <property type="component" value="Unassembled WGS sequence"/>
</dbReference>
<dbReference type="PANTHER" id="PTHR43083:SF6">
    <property type="entry name" value="MANNAN POLYMERASE COMPLEXES SUBUNIT MNN9"/>
    <property type="match status" value="1"/>
</dbReference>
<name>A0A2V0PBC2_9CHLO</name>
<evidence type="ECO:0000313" key="4">
    <source>
        <dbReference type="EMBL" id="GBF94395.1"/>
    </source>
</evidence>
<dbReference type="Gene3D" id="3.90.550.10">
    <property type="entry name" value="Spore Coat Polysaccharide Biosynthesis Protein SpsA, Chain A"/>
    <property type="match status" value="1"/>
</dbReference>
<comment type="caution">
    <text evidence="4">The sequence shown here is derived from an EMBL/GenBank/DDBJ whole genome shotgun (WGS) entry which is preliminary data.</text>
</comment>
<dbReference type="OrthoDB" id="541629at2759"/>
<evidence type="ECO:0000256" key="3">
    <source>
        <dbReference type="SAM" id="Phobius"/>
    </source>
</evidence>
<dbReference type="InParanoid" id="A0A2V0PBC2"/>
<feature type="region of interest" description="Disordered" evidence="2">
    <location>
        <begin position="24"/>
        <end position="48"/>
    </location>
</feature>
<dbReference type="AlphaFoldDB" id="A0A2V0PBC2"/>
<reference evidence="4 5" key="1">
    <citation type="journal article" date="2018" name="Sci. Rep.">
        <title>Raphidocelis subcapitata (=Pseudokirchneriella subcapitata) provides an insight into genome evolution and environmental adaptations in the Sphaeropleales.</title>
        <authorList>
            <person name="Suzuki S."/>
            <person name="Yamaguchi H."/>
            <person name="Nakajima N."/>
            <person name="Kawachi M."/>
        </authorList>
    </citation>
    <scope>NUCLEOTIDE SEQUENCE [LARGE SCALE GENOMIC DNA]</scope>
    <source>
        <strain evidence="4 5">NIES-35</strain>
    </source>
</reference>
<evidence type="ECO:0000256" key="2">
    <source>
        <dbReference type="SAM" id="MobiDB-lite"/>
    </source>
</evidence>
<organism evidence="4 5">
    <name type="scientific">Raphidocelis subcapitata</name>
    <dbReference type="NCBI Taxonomy" id="307507"/>
    <lineage>
        <taxon>Eukaryota</taxon>
        <taxon>Viridiplantae</taxon>
        <taxon>Chlorophyta</taxon>
        <taxon>core chlorophytes</taxon>
        <taxon>Chlorophyceae</taxon>
        <taxon>CS clade</taxon>
        <taxon>Sphaeropleales</taxon>
        <taxon>Selenastraceae</taxon>
        <taxon>Raphidocelis</taxon>
    </lineage>
</organism>
<proteinExistence type="inferred from homology"/>